<dbReference type="CDD" id="cd01347">
    <property type="entry name" value="ligand_gated_channel"/>
    <property type="match status" value="1"/>
</dbReference>
<dbReference type="PROSITE" id="PS52016">
    <property type="entry name" value="TONB_DEPENDENT_REC_3"/>
    <property type="match status" value="1"/>
</dbReference>
<feature type="signal peptide" evidence="12">
    <location>
        <begin position="1"/>
        <end position="24"/>
    </location>
</feature>
<evidence type="ECO:0000256" key="3">
    <source>
        <dbReference type="ARBA" id="ARBA00022452"/>
    </source>
</evidence>
<evidence type="ECO:0000256" key="10">
    <source>
        <dbReference type="PROSITE-ProRule" id="PRU10143"/>
    </source>
</evidence>
<dbReference type="SUPFAM" id="SSF56935">
    <property type="entry name" value="Porins"/>
    <property type="match status" value="1"/>
</dbReference>
<sequence>MQSSRLSRAIVLALSLVAAAAASAADNDVRDDANTAAASATPAATSQLDTLLVTGTRASNRTQFDTLAPVDVFSKEEIQAVESSDLKDVLAQLVPSFVVQRLPMADGQVFVRPATLRGLSPDQTLVLVNGRRFHRSALLGGRGAQAADLAQIPSSAVKRIEVLRDGASAQYGSDAIAGVINIILEDEVGSEITAGYSQYAQGDGNSRDFSARTGMRLGDYGSLVLFAESSSSAVTSRTRQRQDAIDFQAAHPQLDVPDPVQRWGQPELESQRAGFNLKAMAGDTTELYAFGLYGHSEGVSDFNWRNPDTTTGAFRTTPIFPGWDLRDIYPVGFSPQYSNEQEDLQLVGGARGEFSTDFRWDVSASYGRNAIEYGLGNAINASLGPDSPTDFYLGELTQTEKNVNADFNYSWNVAALASPVNVAFGAEFRQEAYQVSAGEPASYAVGPGAAAGLEANANGAPGFSDMQAGRWTQQSQAAYLDVEVPLGTRWSIGAAGRYEHFSSFGRTLDGKLSARFEITPDVALRGTVSSGFRAPTPGQLNTTSTVQGLDTTTLQIFTSGRLSPSDPLAVQLGAKALTPEQSRTASVGLTWRNASGFSGSIDVYDIKLTDRFSQSASFAVPAGVPNPMGYTSVNYYTNDFDTSTTGVDLVGNYQRDIGPGRFGVTLAYNYNRTRVDDGSTSVATNETQRVLFEDRLPEHKGSITTTWEAGPWSLMGRARYYGAWTDSTGNATGDIYQRFGAMAFLDLAVGYRFNERHSVRVGADNVLDTYPDEATFQASRGLVYSRNAPYDTDGANLYAEYRLRF</sequence>
<evidence type="ECO:0000313" key="15">
    <source>
        <dbReference type="EMBL" id="MBA8680875.1"/>
    </source>
</evidence>
<dbReference type="PROSITE" id="PS00430">
    <property type="entry name" value="TONB_DEPENDENT_REC_1"/>
    <property type="match status" value="1"/>
</dbReference>
<evidence type="ECO:0000256" key="4">
    <source>
        <dbReference type="ARBA" id="ARBA00022692"/>
    </source>
</evidence>
<dbReference type="InterPro" id="IPR010916">
    <property type="entry name" value="TonB_box_CS"/>
</dbReference>
<dbReference type="PANTHER" id="PTHR47234">
    <property type="match status" value="1"/>
</dbReference>
<keyword evidence="8 9" id="KW-0998">Cell outer membrane</keyword>
<name>A0A7W3FJY2_9GAMM</name>
<evidence type="ECO:0000256" key="8">
    <source>
        <dbReference type="ARBA" id="ARBA00023237"/>
    </source>
</evidence>
<comment type="subcellular location">
    <subcellularLocation>
        <location evidence="1 9">Cell outer membrane</location>
        <topology evidence="1 9">Multi-pass membrane protein</topology>
    </subcellularLocation>
</comment>
<accession>A0A7W3FJY2</accession>
<feature type="domain" description="TonB-dependent receptor plug" evidence="14">
    <location>
        <begin position="63"/>
        <end position="179"/>
    </location>
</feature>
<dbReference type="GO" id="GO:0009279">
    <property type="term" value="C:cell outer membrane"/>
    <property type="evidence" value="ECO:0007669"/>
    <property type="project" value="UniProtKB-SubCell"/>
</dbReference>
<gene>
    <name evidence="15" type="ORF">H4O11_03545</name>
</gene>
<keyword evidence="7 9" id="KW-0472">Membrane</keyword>
<keyword evidence="16" id="KW-1185">Reference proteome</keyword>
<dbReference type="InterPro" id="IPR036942">
    <property type="entry name" value="Beta-barrel_TonB_sf"/>
</dbReference>
<comment type="caution">
    <text evidence="15">The sequence shown here is derived from an EMBL/GenBank/DDBJ whole genome shotgun (WGS) entry which is preliminary data.</text>
</comment>
<dbReference type="Proteomes" id="UP000547058">
    <property type="component" value="Unassembled WGS sequence"/>
</dbReference>
<organism evidence="15 16">
    <name type="scientific">Stenotrophomonas tumulicola</name>
    <dbReference type="NCBI Taxonomy" id="1685415"/>
    <lineage>
        <taxon>Bacteria</taxon>
        <taxon>Pseudomonadati</taxon>
        <taxon>Pseudomonadota</taxon>
        <taxon>Gammaproteobacteria</taxon>
        <taxon>Lysobacterales</taxon>
        <taxon>Lysobacteraceae</taxon>
        <taxon>Stenotrophomonas</taxon>
    </lineage>
</organism>
<keyword evidence="4 9" id="KW-0812">Transmembrane</keyword>
<feature type="short sequence motif" description="TonB box" evidence="10">
    <location>
        <begin position="50"/>
        <end position="56"/>
    </location>
</feature>
<dbReference type="PANTHER" id="PTHR47234:SF3">
    <property type="entry name" value="SECRETIN_TONB SHORT N-TERMINAL DOMAIN-CONTAINING PROTEIN"/>
    <property type="match status" value="1"/>
</dbReference>
<evidence type="ECO:0000256" key="1">
    <source>
        <dbReference type="ARBA" id="ARBA00004571"/>
    </source>
</evidence>
<evidence type="ECO:0000259" key="14">
    <source>
        <dbReference type="Pfam" id="PF07715"/>
    </source>
</evidence>
<proteinExistence type="inferred from homology"/>
<dbReference type="InterPro" id="IPR039426">
    <property type="entry name" value="TonB-dep_rcpt-like"/>
</dbReference>
<dbReference type="Gene3D" id="2.170.130.10">
    <property type="entry name" value="TonB-dependent receptor, plug domain"/>
    <property type="match status" value="1"/>
</dbReference>
<keyword evidence="6 10" id="KW-0798">TonB box</keyword>
<keyword evidence="15" id="KW-0675">Receptor</keyword>
<evidence type="ECO:0000256" key="12">
    <source>
        <dbReference type="SAM" id="SignalP"/>
    </source>
</evidence>
<dbReference type="InterPro" id="IPR037066">
    <property type="entry name" value="Plug_dom_sf"/>
</dbReference>
<dbReference type="InterPro" id="IPR000531">
    <property type="entry name" value="Beta-barrel_TonB"/>
</dbReference>
<dbReference type="InterPro" id="IPR012910">
    <property type="entry name" value="Plug_dom"/>
</dbReference>
<dbReference type="RefSeq" id="WP_182338027.1">
    <property type="nucleotide sequence ID" value="NZ_JACGXS010000001.1"/>
</dbReference>
<dbReference type="Gene3D" id="2.40.170.20">
    <property type="entry name" value="TonB-dependent receptor, beta-barrel domain"/>
    <property type="match status" value="1"/>
</dbReference>
<evidence type="ECO:0000256" key="7">
    <source>
        <dbReference type="ARBA" id="ARBA00023136"/>
    </source>
</evidence>
<evidence type="ECO:0000256" key="9">
    <source>
        <dbReference type="PROSITE-ProRule" id="PRU01360"/>
    </source>
</evidence>
<dbReference type="AlphaFoldDB" id="A0A7W3FJY2"/>
<keyword evidence="2 9" id="KW-0813">Transport</keyword>
<evidence type="ECO:0000256" key="2">
    <source>
        <dbReference type="ARBA" id="ARBA00022448"/>
    </source>
</evidence>
<evidence type="ECO:0000256" key="5">
    <source>
        <dbReference type="ARBA" id="ARBA00022729"/>
    </source>
</evidence>
<dbReference type="Pfam" id="PF07715">
    <property type="entry name" value="Plug"/>
    <property type="match status" value="1"/>
</dbReference>
<evidence type="ECO:0000259" key="13">
    <source>
        <dbReference type="Pfam" id="PF00593"/>
    </source>
</evidence>
<reference evidence="15 16" key="1">
    <citation type="submission" date="2020-08" db="EMBL/GenBank/DDBJ databases">
        <title>Stenotrophomonas tumulicola JCM 30961.</title>
        <authorList>
            <person name="Deng Y."/>
        </authorList>
    </citation>
    <scope>NUCLEOTIDE SEQUENCE [LARGE SCALE GENOMIC DNA]</scope>
    <source>
        <strain evidence="15 16">JCM 30961</strain>
    </source>
</reference>
<dbReference type="EMBL" id="JACGXS010000001">
    <property type="protein sequence ID" value="MBA8680875.1"/>
    <property type="molecule type" value="Genomic_DNA"/>
</dbReference>
<evidence type="ECO:0000313" key="16">
    <source>
        <dbReference type="Proteomes" id="UP000547058"/>
    </source>
</evidence>
<feature type="chain" id="PRO_5031137549" evidence="12">
    <location>
        <begin position="25"/>
        <end position="805"/>
    </location>
</feature>
<comment type="similarity">
    <text evidence="9 11">Belongs to the TonB-dependent receptor family.</text>
</comment>
<evidence type="ECO:0000256" key="6">
    <source>
        <dbReference type="ARBA" id="ARBA00023077"/>
    </source>
</evidence>
<dbReference type="Pfam" id="PF00593">
    <property type="entry name" value="TonB_dep_Rec_b-barrel"/>
    <property type="match status" value="1"/>
</dbReference>
<feature type="domain" description="TonB-dependent receptor-like beta-barrel" evidence="13">
    <location>
        <begin position="295"/>
        <end position="766"/>
    </location>
</feature>
<evidence type="ECO:0000256" key="11">
    <source>
        <dbReference type="RuleBase" id="RU003357"/>
    </source>
</evidence>
<keyword evidence="3 9" id="KW-1134">Transmembrane beta strand</keyword>
<keyword evidence="5 12" id="KW-0732">Signal</keyword>
<protein>
    <submittedName>
        <fullName evidence="15">TonB-dependent receptor</fullName>
    </submittedName>
</protein>